<proteinExistence type="predicted"/>
<evidence type="ECO:0000313" key="3">
    <source>
        <dbReference type="Proteomes" id="UP000004834"/>
    </source>
</evidence>
<dbReference type="Pfam" id="PF01610">
    <property type="entry name" value="DDE_Tnp_ISL3"/>
    <property type="match status" value="1"/>
</dbReference>
<dbReference type="EMBL" id="AGEE01000054">
    <property type="protein sequence ID" value="EHO05980.1"/>
    <property type="molecule type" value="Genomic_DNA"/>
</dbReference>
<dbReference type="InterPro" id="IPR002560">
    <property type="entry name" value="Transposase_DDE"/>
</dbReference>
<organism evidence="2 3">
    <name type="scientific">Myroides odoratimimus CIP 101113</name>
    <dbReference type="NCBI Taxonomy" id="883154"/>
    <lineage>
        <taxon>Bacteria</taxon>
        <taxon>Pseudomonadati</taxon>
        <taxon>Bacteroidota</taxon>
        <taxon>Flavobacteriia</taxon>
        <taxon>Flavobacteriales</taxon>
        <taxon>Flavobacteriaceae</taxon>
        <taxon>Myroides</taxon>
    </lineage>
</organism>
<evidence type="ECO:0000313" key="2">
    <source>
        <dbReference type="EMBL" id="EHO05980.1"/>
    </source>
</evidence>
<accession>A0AAV3EZK9</accession>
<dbReference type="AlphaFoldDB" id="A0AAV3EZK9"/>
<gene>
    <name evidence="2" type="ORF">HMPREF9715_03254</name>
</gene>
<dbReference type="Proteomes" id="UP000004834">
    <property type="component" value="Unassembled WGS sequence"/>
</dbReference>
<name>A0AAV3EZK9_9FLAO</name>
<evidence type="ECO:0000259" key="1">
    <source>
        <dbReference type="Pfam" id="PF01610"/>
    </source>
</evidence>
<feature type="domain" description="Transposase IS204/IS1001/IS1096/IS1165 DDE" evidence="1">
    <location>
        <begin position="3"/>
        <end position="60"/>
    </location>
</feature>
<protein>
    <recommendedName>
        <fullName evidence="1">Transposase IS204/IS1001/IS1096/IS1165 DDE domain-containing protein</fullName>
    </recommendedName>
</protein>
<reference evidence="2 3" key="1">
    <citation type="submission" date="2011-11" db="EMBL/GenBank/DDBJ databases">
        <title>The Genome Sequence of Myroides odoratimimus CIP 101113.</title>
        <authorList>
            <person name="Earl A."/>
            <person name="Ward D."/>
            <person name="Feldgarden M."/>
            <person name="Gevers D."/>
            <person name="Huys G."/>
            <person name="Young S.K."/>
            <person name="Zeng Q."/>
            <person name="Gargeya S."/>
            <person name="Fitzgerald M."/>
            <person name="Haas B."/>
            <person name="Abouelleil A."/>
            <person name="Alvarado L."/>
            <person name="Arachchi H.M."/>
            <person name="Berlin A."/>
            <person name="Brown A."/>
            <person name="Chapman S.B."/>
            <person name="Chen Z."/>
            <person name="Dunbar C."/>
            <person name="Freedman E."/>
            <person name="Gearin G."/>
            <person name="Goldberg J."/>
            <person name="Griggs A."/>
            <person name="Gujja S."/>
            <person name="Heiman D."/>
            <person name="Howarth C."/>
            <person name="Larson L."/>
            <person name="Lui A."/>
            <person name="MacDonald P.J.P."/>
            <person name="Montmayeur A."/>
            <person name="Murphy C."/>
            <person name="Neiman D."/>
            <person name="Pearson M."/>
            <person name="Priest M."/>
            <person name="Roberts A."/>
            <person name="Saif S."/>
            <person name="Shea T."/>
            <person name="Shenoy N."/>
            <person name="Sisk P."/>
            <person name="Stolte C."/>
            <person name="Sykes S."/>
            <person name="Wortman J."/>
            <person name="Nusbaum C."/>
            <person name="Birren B."/>
        </authorList>
    </citation>
    <scope>NUCLEOTIDE SEQUENCE [LARGE SCALE GENOMIC DNA]</scope>
    <source>
        <strain evidence="2 3">CIP 101113</strain>
    </source>
</reference>
<comment type="caution">
    <text evidence="2">The sequence shown here is derived from an EMBL/GenBank/DDBJ whole genome shotgun (WGS) entry which is preliminary data.</text>
</comment>
<dbReference type="RefSeq" id="WP_006264527.1">
    <property type="nucleotide sequence ID" value="NZ_JH590839.1"/>
</dbReference>
<feature type="non-terminal residue" evidence="2">
    <location>
        <position position="1"/>
    </location>
</feature>
<sequence length="66" mass="7992">KASLKHFSTVLKTFNVHYNEIINYFINRSTNASAESFNAKIKYFRMMYRGVRDKKFFLFRLTRLFA</sequence>